<dbReference type="eggNOG" id="COG0225">
    <property type="taxonomic scope" value="Bacteria"/>
</dbReference>
<protein>
    <recommendedName>
        <fullName evidence="4">Peptide methionine sulfoxide reductase MsrA</fullName>
        <shortName evidence="4">Protein-methionine-S-oxide reductase</shortName>
        <ecNumber evidence="4">1.8.4.11</ecNumber>
    </recommendedName>
    <alternativeName>
        <fullName evidence="4">Peptide-methionine (S)-S-oxide reductase</fullName>
        <shortName evidence="4">Peptide Met(O) reductase</shortName>
    </alternativeName>
</protein>
<proteinExistence type="inferred from homology"/>
<comment type="function">
    <text evidence="4">Has an important function as a repair enzyme for proteins that have been inactivated by oxidation. Catalyzes the reversible oxidation-reduction of methionine sulfoxide in proteins to methionine.</text>
</comment>
<dbReference type="NCBIfam" id="TIGR00401">
    <property type="entry name" value="msrA"/>
    <property type="match status" value="1"/>
</dbReference>
<evidence type="ECO:0000256" key="3">
    <source>
        <dbReference type="ARBA" id="ARBA00048782"/>
    </source>
</evidence>
<dbReference type="SUPFAM" id="SSF55068">
    <property type="entry name" value="Peptide methionine sulfoxide reductase"/>
    <property type="match status" value="1"/>
</dbReference>
<evidence type="ECO:0000256" key="5">
    <source>
        <dbReference type="SAM" id="SignalP"/>
    </source>
</evidence>
<dbReference type="KEGG" id="tni:TVNIR_3540"/>
<feature type="domain" description="Peptide methionine sulphoxide reductase MsrA" evidence="6">
    <location>
        <begin position="47"/>
        <end position="197"/>
    </location>
</feature>
<feature type="signal peptide" evidence="5">
    <location>
        <begin position="1"/>
        <end position="36"/>
    </location>
</feature>
<evidence type="ECO:0000259" key="6">
    <source>
        <dbReference type="Pfam" id="PF01625"/>
    </source>
</evidence>
<evidence type="ECO:0000256" key="1">
    <source>
        <dbReference type="ARBA" id="ARBA00023002"/>
    </source>
</evidence>
<dbReference type="AlphaFoldDB" id="L0E1T5"/>
<dbReference type="Gene3D" id="3.30.1060.10">
    <property type="entry name" value="Peptide methionine sulphoxide reductase MsrA"/>
    <property type="match status" value="1"/>
</dbReference>
<reference evidence="7" key="1">
    <citation type="submission" date="2015-12" db="EMBL/GenBank/DDBJ databases">
        <authorList>
            <person name="Tikhonova T.V."/>
            <person name="Pavlov A.R."/>
            <person name="Beletsky A.V."/>
            <person name="Mardanov A.V."/>
            <person name="Sorokin D.Y."/>
            <person name="Ravin N.V."/>
            <person name="Popov V.O."/>
        </authorList>
    </citation>
    <scope>NUCLEOTIDE SEQUENCE</scope>
    <source>
        <strain evidence="7">DSM 14787</strain>
    </source>
</reference>
<keyword evidence="1 4" id="KW-0560">Oxidoreductase</keyword>
<keyword evidence="5" id="KW-0732">Signal</keyword>
<dbReference type="PANTHER" id="PTHR43774:SF1">
    <property type="entry name" value="PEPTIDE METHIONINE SULFOXIDE REDUCTASE MSRA 2"/>
    <property type="match status" value="1"/>
</dbReference>
<accession>L0E1T5</accession>
<organism evidence="7 8">
    <name type="scientific">Thioalkalivibrio nitratireducens (strain DSM 14787 / UNIQEM 213 / ALEN2)</name>
    <dbReference type="NCBI Taxonomy" id="1255043"/>
    <lineage>
        <taxon>Bacteria</taxon>
        <taxon>Pseudomonadati</taxon>
        <taxon>Pseudomonadota</taxon>
        <taxon>Gammaproteobacteria</taxon>
        <taxon>Chromatiales</taxon>
        <taxon>Ectothiorhodospiraceae</taxon>
        <taxon>Thioalkalivibrio</taxon>
    </lineage>
</organism>
<dbReference type="PATRIC" id="fig|1255043.3.peg.3572"/>
<dbReference type="Pfam" id="PF01625">
    <property type="entry name" value="PMSR"/>
    <property type="match status" value="1"/>
</dbReference>
<gene>
    <name evidence="7" type="primary">msrAB [H]</name>
    <name evidence="4" type="synonym">msrA</name>
    <name evidence="7" type="ordered locus">TVNIR_3540</name>
</gene>
<dbReference type="HAMAP" id="MF_01401">
    <property type="entry name" value="MsrA"/>
    <property type="match status" value="1"/>
</dbReference>
<dbReference type="HOGENOM" id="CLU_031040_10_1_6"/>
<dbReference type="STRING" id="1255043.TVNIR_3540"/>
<dbReference type="Proteomes" id="UP000010809">
    <property type="component" value="Chromosome"/>
</dbReference>
<dbReference type="InterPro" id="IPR036509">
    <property type="entry name" value="Met_Sox_Rdtase_MsrA_sf"/>
</dbReference>
<evidence type="ECO:0000256" key="4">
    <source>
        <dbReference type="HAMAP-Rule" id="MF_01401"/>
    </source>
</evidence>
<name>L0E1T5_THIND</name>
<sequence>MMPTLFHLATVRLGHRVIVLAALAGSLLLAASLAGAANDAEDNLARATFAGGCFWCMEPPYDDLGGVVETISGFSGGHVSNPAYEDVVRGGTGHREVVQVVFDPEVIDYAELLHVFWRNVDPFDDGGQFCDRGDAYRTAIFAHSDEQMKQARGSLERFEQSGRFDQAIVTPILEFENFYAAEDYHQGYYRKNPVRYKFYRWRCGRDDRLEEIWGDEAGG</sequence>
<comment type="catalytic activity">
    <reaction evidence="3 4">
        <text>[thioredoxin]-disulfide + L-methionine + H2O = L-methionine (S)-S-oxide + [thioredoxin]-dithiol</text>
        <dbReference type="Rhea" id="RHEA:19993"/>
        <dbReference type="Rhea" id="RHEA-COMP:10698"/>
        <dbReference type="Rhea" id="RHEA-COMP:10700"/>
        <dbReference type="ChEBI" id="CHEBI:15377"/>
        <dbReference type="ChEBI" id="CHEBI:29950"/>
        <dbReference type="ChEBI" id="CHEBI:50058"/>
        <dbReference type="ChEBI" id="CHEBI:57844"/>
        <dbReference type="ChEBI" id="CHEBI:58772"/>
        <dbReference type="EC" id="1.8.4.11"/>
    </reaction>
</comment>
<comment type="catalytic activity">
    <reaction evidence="2 4">
        <text>L-methionyl-[protein] + [thioredoxin]-disulfide + H2O = L-methionyl-(S)-S-oxide-[protein] + [thioredoxin]-dithiol</text>
        <dbReference type="Rhea" id="RHEA:14217"/>
        <dbReference type="Rhea" id="RHEA-COMP:10698"/>
        <dbReference type="Rhea" id="RHEA-COMP:10700"/>
        <dbReference type="Rhea" id="RHEA-COMP:12313"/>
        <dbReference type="Rhea" id="RHEA-COMP:12315"/>
        <dbReference type="ChEBI" id="CHEBI:15377"/>
        <dbReference type="ChEBI" id="CHEBI:16044"/>
        <dbReference type="ChEBI" id="CHEBI:29950"/>
        <dbReference type="ChEBI" id="CHEBI:44120"/>
        <dbReference type="ChEBI" id="CHEBI:50058"/>
        <dbReference type="EC" id="1.8.4.11"/>
    </reaction>
</comment>
<evidence type="ECO:0000256" key="2">
    <source>
        <dbReference type="ARBA" id="ARBA00047806"/>
    </source>
</evidence>
<evidence type="ECO:0000313" key="8">
    <source>
        <dbReference type="Proteomes" id="UP000010809"/>
    </source>
</evidence>
<feature type="chain" id="PRO_5003940572" description="Peptide methionine sulfoxide reductase MsrA" evidence="5">
    <location>
        <begin position="37"/>
        <end position="219"/>
    </location>
</feature>
<dbReference type="EMBL" id="CP003989">
    <property type="protein sequence ID" value="AGA35170.1"/>
    <property type="molecule type" value="Genomic_DNA"/>
</dbReference>
<comment type="similarity">
    <text evidence="4">Belongs to the MsrA Met sulfoxide reductase family.</text>
</comment>
<dbReference type="GO" id="GO:0008113">
    <property type="term" value="F:peptide-methionine (S)-S-oxide reductase activity"/>
    <property type="evidence" value="ECO:0007669"/>
    <property type="project" value="UniProtKB-UniRule"/>
</dbReference>
<evidence type="ECO:0000313" key="7">
    <source>
        <dbReference type="EMBL" id="AGA35170.1"/>
    </source>
</evidence>
<dbReference type="EC" id="1.8.4.11" evidence="4"/>
<keyword evidence="8" id="KW-1185">Reference proteome</keyword>
<feature type="active site" evidence="4">
    <location>
        <position position="53"/>
    </location>
</feature>
<dbReference type="PANTHER" id="PTHR43774">
    <property type="entry name" value="PEPTIDE METHIONINE SULFOXIDE REDUCTASE"/>
    <property type="match status" value="1"/>
</dbReference>
<dbReference type="GO" id="GO:0033744">
    <property type="term" value="F:L-methionine:thioredoxin-disulfide S-oxidoreductase activity"/>
    <property type="evidence" value="ECO:0007669"/>
    <property type="project" value="RHEA"/>
</dbReference>
<dbReference type="InterPro" id="IPR002569">
    <property type="entry name" value="Met_Sox_Rdtase_MsrA_dom"/>
</dbReference>